<dbReference type="PANTHER" id="PTHR11452">
    <property type="entry name" value="ALPHA-GALACTOSIDASE/ALPHA-N-ACETYLGALACTOSAMINIDASE"/>
    <property type="match status" value="1"/>
</dbReference>
<evidence type="ECO:0000256" key="8">
    <source>
        <dbReference type="ARBA" id="ARBA00023157"/>
    </source>
</evidence>
<dbReference type="CDD" id="cd14256">
    <property type="entry name" value="Dockerin_I"/>
    <property type="match status" value="1"/>
</dbReference>
<keyword evidence="11 13" id="KW-0326">Glycosidase</keyword>
<dbReference type="InterPro" id="IPR036439">
    <property type="entry name" value="Dockerin_dom_sf"/>
</dbReference>
<dbReference type="Gene3D" id="3.20.20.70">
    <property type="entry name" value="Aldolase class I"/>
    <property type="match status" value="1"/>
</dbReference>
<dbReference type="InterPro" id="IPR000111">
    <property type="entry name" value="Glyco_hydro_27/36_CS"/>
</dbReference>
<dbReference type="InterPro" id="IPR018247">
    <property type="entry name" value="EF_Hand_1_Ca_BS"/>
</dbReference>
<dbReference type="AlphaFoldDB" id="Q8VV86"/>
<dbReference type="EC" id="3.2.1.22" evidence="13"/>
<evidence type="ECO:0000256" key="11">
    <source>
        <dbReference type="ARBA" id="ARBA00023295"/>
    </source>
</evidence>
<comment type="catalytic activity">
    <reaction evidence="13">
        <text>Hydrolysis of terminal, non-reducing alpha-D-galactose residues in alpha-D-galactosides, including galactose oligosaccharides, galactomannans and galactolipids.</text>
        <dbReference type="EC" id="3.2.1.22"/>
    </reaction>
</comment>
<dbReference type="FunFam" id="2.60.40.1180:FF:000008">
    <property type="entry name" value="Alpha-galactosidase"/>
    <property type="match status" value="1"/>
</dbReference>
<dbReference type="InterPro" id="IPR013785">
    <property type="entry name" value="Aldolase_TIM"/>
</dbReference>
<dbReference type="CAZy" id="GH27">
    <property type="family name" value="Glycoside Hydrolase Family 27"/>
</dbReference>
<evidence type="ECO:0000256" key="5">
    <source>
        <dbReference type="ARBA" id="ARBA00022729"/>
    </source>
</evidence>
<dbReference type="GO" id="GO:0030245">
    <property type="term" value="P:cellulose catabolic process"/>
    <property type="evidence" value="ECO:0007669"/>
    <property type="project" value="UniProtKB-KW"/>
</dbReference>
<dbReference type="SUPFAM" id="SSF51445">
    <property type="entry name" value="(Trans)glycosidases"/>
    <property type="match status" value="1"/>
</dbReference>
<dbReference type="EMBL" id="AB025362">
    <property type="protein sequence ID" value="BAB83765.1"/>
    <property type="molecule type" value="Genomic_DNA"/>
</dbReference>
<comment type="catalytic activity">
    <reaction evidence="1">
        <text>Endohydrolysis of (1-&gt;4)-beta-D-glucosidic linkages in cellulose, lichenin and cereal beta-D-glucans.</text>
        <dbReference type="EC" id="3.2.1.4"/>
    </reaction>
</comment>
<evidence type="ECO:0000256" key="14">
    <source>
        <dbReference type="SAM" id="SignalP"/>
    </source>
</evidence>
<keyword evidence="6 13" id="KW-0378">Hydrolase</keyword>
<evidence type="ECO:0000256" key="1">
    <source>
        <dbReference type="ARBA" id="ARBA00000966"/>
    </source>
</evidence>
<gene>
    <name evidence="16" type="primary">agaA</name>
</gene>
<dbReference type="GO" id="GO:0008810">
    <property type="term" value="F:cellulase activity"/>
    <property type="evidence" value="ECO:0007669"/>
    <property type="project" value="UniProtKB-EC"/>
</dbReference>
<dbReference type="SUPFAM" id="SSF51011">
    <property type="entry name" value="Glycosyl hydrolase domain"/>
    <property type="match status" value="1"/>
</dbReference>
<dbReference type="InterPro" id="IPR013780">
    <property type="entry name" value="Glyco_hydro_b"/>
</dbReference>
<dbReference type="PROSITE" id="PS00512">
    <property type="entry name" value="ALPHA_GALACTOSIDASE"/>
    <property type="match status" value="1"/>
</dbReference>
<dbReference type="PROSITE" id="PS00448">
    <property type="entry name" value="CLOS_CELLULOSOME_RPT"/>
    <property type="match status" value="1"/>
</dbReference>
<evidence type="ECO:0000256" key="7">
    <source>
        <dbReference type="ARBA" id="ARBA00023001"/>
    </source>
</evidence>
<evidence type="ECO:0000313" key="16">
    <source>
        <dbReference type="EMBL" id="BAB83765.1"/>
    </source>
</evidence>
<dbReference type="Gene3D" id="1.10.1330.10">
    <property type="entry name" value="Dockerin domain"/>
    <property type="match status" value="1"/>
</dbReference>
<comment type="similarity">
    <text evidence="3 13">Belongs to the glycosyl hydrolase 27 family.</text>
</comment>
<evidence type="ECO:0000256" key="13">
    <source>
        <dbReference type="RuleBase" id="RU361168"/>
    </source>
</evidence>
<feature type="signal peptide" evidence="14">
    <location>
        <begin position="1"/>
        <end position="25"/>
    </location>
</feature>
<organism evidence="16">
    <name type="scientific">Ruminiclostridium josui</name>
    <name type="common">Clostridium josui</name>
    <dbReference type="NCBI Taxonomy" id="1499"/>
    <lineage>
        <taxon>Bacteria</taxon>
        <taxon>Bacillati</taxon>
        <taxon>Bacillota</taxon>
        <taxon>Clostridia</taxon>
        <taxon>Eubacteriales</taxon>
        <taxon>Oscillospiraceae</taxon>
        <taxon>Ruminiclostridium</taxon>
    </lineage>
</organism>
<evidence type="ECO:0000256" key="12">
    <source>
        <dbReference type="ARBA" id="ARBA00023326"/>
    </source>
</evidence>
<dbReference type="GO" id="GO:0004557">
    <property type="term" value="F:alpha-galactosidase activity"/>
    <property type="evidence" value="ECO:0007669"/>
    <property type="project" value="UniProtKB-EC"/>
</dbReference>
<evidence type="ECO:0000256" key="2">
    <source>
        <dbReference type="ARBA" id="ARBA00004613"/>
    </source>
</evidence>
<dbReference type="FunFam" id="3.20.20.70:FF:000197">
    <property type="entry name" value="Alpha-galactosidase"/>
    <property type="match status" value="1"/>
</dbReference>
<dbReference type="PROSITE" id="PS00018">
    <property type="entry name" value="EF_HAND_1"/>
    <property type="match status" value="2"/>
</dbReference>
<dbReference type="PRINTS" id="PR00740">
    <property type="entry name" value="GLHYDRLASE27"/>
</dbReference>
<dbReference type="PANTHER" id="PTHR11452:SF75">
    <property type="entry name" value="ALPHA-GALACTOSIDASE MEL1"/>
    <property type="match status" value="1"/>
</dbReference>
<keyword evidence="7" id="KW-0136">Cellulose degradation</keyword>
<dbReference type="SUPFAM" id="SSF63446">
    <property type="entry name" value="Type I dockerin domain"/>
    <property type="match status" value="1"/>
</dbReference>
<comment type="subcellular location">
    <subcellularLocation>
        <location evidence="2">Secreted</location>
    </subcellularLocation>
</comment>
<dbReference type="Gene3D" id="2.60.40.1180">
    <property type="entry name" value="Golgi alpha-mannosidase II"/>
    <property type="match status" value="1"/>
</dbReference>
<evidence type="ECO:0000256" key="10">
    <source>
        <dbReference type="ARBA" id="ARBA00023277"/>
    </source>
</evidence>
<evidence type="ECO:0000256" key="3">
    <source>
        <dbReference type="ARBA" id="ARBA00009743"/>
    </source>
</evidence>
<evidence type="ECO:0000256" key="4">
    <source>
        <dbReference type="ARBA" id="ARBA00022525"/>
    </source>
</evidence>
<feature type="domain" description="Dockerin" evidence="15">
    <location>
        <begin position="400"/>
        <end position="470"/>
    </location>
</feature>
<evidence type="ECO:0000256" key="9">
    <source>
        <dbReference type="ARBA" id="ARBA00023180"/>
    </source>
</evidence>
<keyword evidence="4" id="KW-0964">Secreted</keyword>
<dbReference type="Pfam" id="PF16499">
    <property type="entry name" value="Melibiase_2"/>
    <property type="match status" value="1"/>
</dbReference>
<dbReference type="InterPro" id="IPR016134">
    <property type="entry name" value="Dockerin_dom"/>
</dbReference>
<dbReference type="InterPro" id="IPR002105">
    <property type="entry name" value="Dockerin_1_rpt"/>
</dbReference>
<evidence type="ECO:0000259" key="15">
    <source>
        <dbReference type="PROSITE" id="PS51766"/>
    </source>
</evidence>
<dbReference type="Pfam" id="PF00404">
    <property type="entry name" value="Dockerin_1"/>
    <property type="match status" value="1"/>
</dbReference>
<keyword evidence="8 13" id="KW-1015">Disulfide bond</keyword>
<dbReference type="PROSITE" id="PS51766">
    <property type="entry name" value="DOCKERIN"/>
    <property type="match status" value="1"/>
</dbReference>
<dbReference type="InterPro" id="IPR002241">
    <property type="entry name" value="Glyco_hydro_27"/>
</dbReference>
<keyword evidence="5 14" id="KW-0732">Signal</keyword>
<protein>
    <recommendedName>
        <fullName evidence="13">Alpha-galactosidase</fullName>
        <ecNumber evidence="13">3.2.1.22</ecNumber>
    </recommendedName>
    <alternativeName>
        <fullName evidence="13">Melibiase</fullName>
    </alternativeName>
</protein>
<evidence type="ECO:0000256" key="6">
    <source>
        <dbReference type="ARBA" id="ARBA00022801"/>
    </source>
</evidence>
<sequence>MKKIKRLIALAILTMVFISPFPASVLNFNQVMALNNGLGLTPPMGWNSWNIFGGDINEDKIKEIADAMVTTGMKDAGYEYVNLDDNWMANPARDANGKLIPDPKRFPSGMKALADYIHSKGLKFGIYGDRGVTTCCNIPQSGSQGYEEQDAKTFAEWGLDYLKYDNCASDSNLQAGYEKMRDALLKTGRPIFYSICCWYFAGPWMVDCGNSWRTTGDISDSWGSIIRNIDENSKSAAYAGPGHWNDPDMLEVGNGNMTDTEYKAHFSMWCMMAAPLIAGNDLRNMTPATKEILTNKEVIAIDQDAAGVQGTKVSSSGELEVWCKPLGTDGTTKAVALLNRGATSADITVNWSDIQLADGPVTVRDLWEHKDCGTFNTGYTANVPSHGVVVLKVQASSTDTNIEFGDVDGNGMIDALDYSLVKRYLLGQISDCPDSKGKLAADVDGDQQITALDFSLIKQYLLGTINKFPAQTASKIKP</sequence>
<dbReference type="GO" id="GO:0005576">
    <property type="term" value="C:extracellular region"/>
    <property type="evidence" value="ECO:0007669"/>
    <property type="project" value="UniProtKB-SubCell"/>
</dbReference>
<reference evidence="16" key="1">
    <citation type="journal article" date="2002" name="J. Bacteriol.">
        <title>alpha-Galactosidase Aga27A, an enzymatic component of the Clostridium josui cellulosome.</title>
        <authorList>
            <person name="Jindou S."/>
            <person name="Karita S."/>
            <person name="Fujino E."/>
            <person name="Fujino T."/>
            <person name="Hayashi H."/>
            <person name="Kimura T."/>
            <person name="Sakka K."/>
            <person name="Ohmiya K."/>
        </authorList>
    </citation>
    <scope>NUCLEOTIDE SEQUENCE</scope>
    <source>
        <strain evidence="16">FERM P-9684</strain>
    </source>
</reference>
<proteinExistence type="inferred from homology"/>
<dbReference type="InterPro" id="IPR041233">
    <property type="entry name" value="Melibiase_C"/>
</dbReference>
<accession>Q8VV86</accession>
<dbReference type="CDD" id="cd14792">
    <property type="entry name" value="GH27"/>
    <property type="match status" value="1"/>
</dbReference>
<dbReference type="InterPro" id="IPR017853">
    <property type="entry name" value="GH"/>
</dbReference>
<keyword evidence="10" id="KW-0119">Carbohydrate metabolism</keyword>
<feature type="chain" id="PRO_5038498314" description="Alpha-galactosidase" evidence="14">
    <location>
        <begin position="26"/>
        <end position="478"/>
    </location>
</feature>
<keyword evidence="12" id="KW-0624">Polysaccharide degradation</keyword>
<keyword evidence="9" id="KW-0325">Glycoprotein</keyword>
<name>Q8VV86_RUMJO</name>
<dbReference type="Pfam" id="PF17801">
    <property type="entry name" value="Melibiase_C"/>
    <property type="match status" value="1"/>
</dbReference>